<accession>A0A0H5NXU8</accession>
<evidence type="ECO:0000313" key="3">
    <source>
        <dbReference type="Proteomes" id="UP000057820"/>
    </source>
</evidence>
<sequence length="108" mass="12246">MRFIRAYDALDGYRYHGHRIGFEGGMLLYSDEVGAVHISLAEDDGFLVSIYPSGGRCGHYWVPAMENARNLGRRLLALAGEGYDISGRPPVKRERGRYPRHRKHRAVS</sequence>
<feature type="compositionally biased region" description="Basic residues" evidence="1">
    <location>
        <begin position="98"/>
        <end position="108"/>
    </location>
</feature>
<dbReference type="RefSeq" id="WP_139337603.1">
    <property type="nucleotide sequence ID" value="NZ_CP031418.1"/>
</dbReference>
<proteinExistence type="predicted"/>
<dbReference type="EMBL" id="LN868939">
    <property type="protein sequence ID" value="CRY79869.1"/>
    <property type="molecule type" value="Genomic_DNA"/>
</dbReference>
<dbReference type="Proteomes" id="UP000057820">
    <property type="component" value="Plasmid 2"/>
</dbReference>
<feature type="region of interest" description="Disordered" evidence="1">
    <location>
        <begin position="83"/>
        <end position="108"/>
    </location>
</feature>
<reference evidence="3" key="1">
    <citation type="submission" date="2015-03" db="EMBL/GenBank/DDBJ databases">
        <authorList>
            <consortium name="Pathogen Informatics"/>
        </authorList>
    </citation>
    <scope>NUCLEOTIDE SEQUENCE [LARGE SCALE GENOMIC DNA]</scope>
    <source>
        <strain evidence="3">NCTC11134</strain>
        <plasmid evidence="3">2</plasmid>
    </source>
</reference>
<protein>
    <submittedName>
        <fullName evidence="2">Uncharacterized protein</fullName>
    </submittedName>
</protein>
<geneLocation type="plasmid" evidence="2">
    <name>2</name>
</geneLocation>
<dbReference type="KEGG" id="nfr:ERS450000_03523"/>
<evidence type="ECO:0000313" key="2">
    <source>
        <dbReference type="EMBL" id="CRY79869.1"/>
    </source>
</evidence>
<evidence type="ECO:0000256" key="1">
    <source>
        <dbReference type="SAM" id="MobiDB-lite"/>
    </source>
</evidence>
<name>A0A0H5NXU8_NOCFR</name>
<gene>
    <name evidence="2" type="ORF">ERS450000_03523</name>
</gene>
<dbReference type="AlphaFoldDB" id="A0A0H5NXU8"/>
<keyword evidence="2" id="KW-0614">Plasmid</keyword>
<organism evidence="2 3">
    <name type="scientific">Nocardia farcinica</name>
    <dbReference type="NCBI Taxonomy" id="37329"/>
    <lineage>
        <taxon>Bacteria</taxon>
        <taxon>Bacillati</taxon>
        <taxon>Actinomycetota</taxon>
        <taxon>Actinomycetes</taxon>
        <taxon>Mycobacteriales</taxon>
        <taxon>Nocardiaceae</taxon>
        <taxon>Nocardia</taxon>
    </lineage>
</organism>